<dbReference type="AlphaFoldDB" id="A0A7W8A2D6"/>
<comment type="caution">
    <text evidence="1">The sequence shown here is derived from an EMBL/GenBank/DDBJ whole genome shotgun (WGS) entry which is preliminary data.</text>
</comment>
<sequence>MIDDHVGAEIAALDQAANLALRSEPGTATAHSIRHHADDLILELREVHDWAHLRHLREKTGRLRVEALDYAQAVLLRRHALGADGGAAEALVGFLCERAGVPAHVAIAASARSESYTRTSDMLRLPPSPDAWHLPVLAHELGHYLIREVSHVRDKDERPLLERADNWHREELIADCYATYALGPAYPLSCVRLRIDPDEVDVTGPSHPSWRIRVHTMTDMLMAISDKHGRTYARAVETMIAPAWTALTGEKENAAQESPAHIPAATVFDLLERHLPRARYEPGGMVGAAERALTGEERRRPGITPAHVLNAVWRLRLDGRVTGETGGRALAMLARGG</sequence>
<name>A0A7W8A2D6_9ACTN</name>
<reference evidence="1 2" key="1">
    <citation type="submission" date="2020-08" db="EMBL/GenBank/DDBJ databases">
        <title>Genomic Encyclopedia of Type Strains, Phase IV (KMG-IV): sequencing the most valuable type-strain genomes for metagenomic binning, comparative biology and taxonomic classification.</title>
        <authorList>
            <person name="Goeker M."/>
        </authorList>
    </citation>
    <scope>NUCLEOTIDE SEQUENCE [LARGE SCALE GENOMIC DNA]</scope>
    <source>
        <strain evidence="1 2">DSM 45385</strain>
    </source>
</reference>
<evidence type="ECO:0000313" key="2">
    <source>
        <dbReference type="Proteomes" id="UP000568380"/>
    </source>
</evidence>
<dbReference type="EMBL" id="JACHIN010000004">
    <property type="protein sequence ID" value="MBB5078238.1"/>
    <property type="molecule type" value="Genomic_DNA"/>
</dbReference>
<dbReference type="Proteomes" id="UP000568380">
    <property type="component" value="Unassembled WGS sequence"/>
</dbReference>
<proteinExistence type="predicted"/>
<keyword evidence="2" id="KW-1185">Reference proteome</keyword>
<accession>A0A7W8A2D6</accession>
<dbReference type="RefSeq" id="WP_184962738.1">
    <property type="nucleotide sequence ID" value="NZ_JACHIN010000004.1"/>
</dbReference>
<gene>
    <name evidence="1" type="ORF">HNR40_003713</name>
</gene>
<evidence type="ECO:0000313" key="1">
    <source>
        <dbReference type="EMBL" id="MBB5078238.1"/>
    </source>
</evidence>
<protein>
    <submittedName>
        <fullName evidence="1">Uncharacterized protein</fullName>
    </submittedName>
</protein>
<organism evidence="1 2">
    <name type="scientific">Nonomuraea endophytica</name>
    <dbReference type="NCBI Taxonomy" id="714136"/>
    <lineage>
        <taxon>Bacteria</taxon>
        <taxon>Bacillati</taxon>
        <taxon>Actinomycetota</taxon>
        <taxon>Actinomycetes</taxon>
        <taxon>Streptosporangiales</taxon>
        <taxon>Streptosporangiaceae</taxon>
        <taxon>Nonomuraea</taxon>
    </lineage>
</organism>